<reference evidence="2" key="1">
    <citation type="journal article" date="2020" name="Toxins">
        <title>Phylogenomic Analysis of Secondary Metabolism in the Toxic Cyanobacterial Genera Anabaena, Dolichospermum and Aphanizomenon.</title>
        <authorList>
            <person name="Oesterholm J."/>
            <person name="Popin R.V."/>
            <person name="Fewer D.P."/>
            <person name="Sivonen K."/>
        </authorList>
    </citation>
    <scope>NUCLEOTIDE SEQUENCE [LARGE SCALE GENOMIC DNA]</scope>
    <source>
        <strain evidence="2">UHCC 0037</strain>
    </source>
</reference>
<organism evidence="1 2">
    <name type="scientific">Dolichospermum flos-aquae UHCC 0037</name>
    <dbReference type="NCBI Taxonomy" id="2590026"/>
    <lineage>
        <taxon>Bacteria</taxon>
        <taxon>Bacillati</taxon>
        <taxon>Cyanobacteriota</taxon>
        <taxon>Cyanophyceae</taxon>
        <taxon>Nostocales</taxon>
        <taxon>Aphanizomenonaceae</taxon>
        <taxon>Dolichospermum</taxon>
    </lineage>
</organism>
<name>A0ACC7S948_DOLFA</name>
<dbReference type="EMBL" id="VILF01000004">
    <property type="protein sequence ID" value="MTJ44739.1"/>
    <property type="molecule type" value="Genomic_DNA"/>
</dbReference>
<sequence>MRLIRITTNYSSYLTQFYNKYPELVNQPYQIQYQKMVSDCFGWADFWTNSLGKIGYEVWEPIANAEPMQKIWAKEHHVPYNEQNWLTDITKAQVKSFNSDILFVDDYNSFKKEFILQLRTECPSIKLVLGWCGAPYSDASIFSAYDIVLSNIPELITNFQALGHQAQYFRHAFEPQILNLINTTDEPFIDCSFIGSIMPGKQAHNQRIILLKALLQKSNIEIFSDVYRPTQKNKILNYIKENLYNSVQLVAKIKPGKKILQQIPKIKNYINIYHDHSLPIQLDPMIVKMANLPLFGIEMFQGLYNSKITFNNHIDISQNSASNMRLFEATGVGTCLLTDWKNNLPELFEPDKEVVTYKSVEECIEKLQWLLNNPQQRKAIAQAGQVRTLKDHTFDQRAIQLDEIIRRIISS</sequence>
<dbReference type="Proteomes" id="UP001517388">
    <property type="component" value="Unassembled WGS sequence"/>
</dbReference>
<gene>
    <name evidence="1" type="ORF">FJR39_16810</name>
</gene>
<proteinExistence type="predicted"/>
<evidence type="ECO:0000313" key="2">
    <source>
        <dbReference type="Proteomes" id="UP001517388"/>
    </source>
</evidence>
<protein>
    <submittedName>
        <fullName evidence="1">Glycosyltransferase family 1 protein</fullName>
    </submittedName>
</protein>
<keyword evidence="2" id="KW-1185">Reference proteome</keyword>
<accession>A0ACC7S948</accession>
<comment type="caution">
    <text evidence="1">The sequence shown here is derived from an EMBL/GenBank/DDBJ whole genome shotgun (WGS) entry which is preliminary data.</text>
</comment>
<evidence type="ECO:0000313" key="1">
    <source>
        <dbReference type="EMBL" id="MTJ44739.1"/>
    </source>
</evidence>